<dbReference type="CDD" id="cd04651">
    <property type="entry name" value="LbH_G1P_AT_C"/>
    <property type="match status" value="1"/>
</dbReference>
<evidence type="ECO:0000259" key="11">
    <source>
        <dbReference type="Pfam" id="PF24894"/>
    </source>
</evidence>
<dbReference type="Pfam" id="PF24894">
    <property type="entry name" value="Hexapep_GlmU"/>
    <property type="match status" value="1"/>
</dbReference>
<dbReference type="SUPFAM" id="SSF53448">
    <property type="entry name" value="Nucleotide-diphospho-sugar transferases"/>
    <property type="match status" value="1"/>
</dbReference>
<evidence type="ECO:0000259" key="10">
    <source>
        <dbReference type="Pfam" id="PF00483"/>
    </source>
</evidence>
<keyword evidence="2 9" id="KW-0321">Glycogen metabolism</keyword>
<dbReference type="InterPro" id="IPR056818">
    <property type="entry name" value="GlmU/GlgC-like_hexapep"/>
</dbReference>
<comment type="similarity">
    <text evidence="1 9">Belongs to the bacterial/plant glucose-1-phosphate adenylyltransferase family.</text>
</comment>
<dbReference type="InterPro" id="IPR011004">
    <property type="entry name" value="Trimer_LpxA-like_sf"/>
</dbReference>
<comment type="function">
    <text evidence="9">Involved in the biosynthesis of ADP-glucose, a building block required for the elongation reactions to produce glycogen. Catalyzes the reaction between ATP and alpha-D-glucose 1-phosphate (G1P) to produce pyrophosphate and ADP-Glc.</text>
</comment>
<evidence type="ECO:0000313" key="12">
    <source>
        <dbReference type="EMBL" id="KGM34738.1"/>
    </source>
</evidence>
<feature type="domain" description="Nucleotidyl transferase" evidence="10">
    <location>
        <begin position="16"/>
        <end position="285"/>
    </location>
</feature>
<dbReference type="GO" id="GO:0008878">
    <property type="term" value="F:glucose-1-phosphate adenylyltransferase activity"/>
    <property type="evidence" value="ECO:0007669"/>
    <property type="project" value="UniProtKB-UniRule"/>
</dbReference>
<dbReference type="NCBIfam" id="NF002023">
    <property type="entry name" value="PRK00844.1"/>
    <property type="match status" value="1"/>
</dbReference>
<evidence type="ECO:0000256" key="4">
    <source>
        <dbReference type="ARBA" id="ARBA00022695"/>
    </source>
</evidence>
<dbReference type="PROSITE" id="PS00810">
    <property type="entry name" value="ADP_GLC_PYROPHOSPH_3"/>
    <property type="match status" value="1"/>
</dbReference>
<keyword evidence="8 9" id="KW-0119">Carbohydrate metabolism</keyword>
<evidence type="ECO:0000256" key="2">
    <source>
        <dbReference type="ARBA" id="ARBA00022600"/>
    </source>
</evidence>
<keyword evidence="5 9" id="KW-0547">Nucleotide-binding</keyword>
<accession>A0A0A0DA24</accession>
<protein>
    <recommendedName>
        <fullName evidence="9">Glucose-1-phosphate adenylyltransferase</fullName>
        <ecNumber evidence="9">2.7.7.27</ecNumber>
    </recommendedName>
    <alternativeName>
        <fullName evidence="9">ADP-glucose pyrophosphorylase</fullName>
        <shortName evidence="9">ADPGlc PPase</shortName>
    </alternativeName>
    <alternativeName>
        <fullName evidence="9">ADP-glucose synthase</fullName>
    </alternativeName>
</protein>
<dbReference type="PANTHER" id="PTHR43523">
    <property type="entry name" value="GLUCOSE-1-PHOSPHATE ADENYLYLTRANSFERASE-RELATED"/>
    <property type="match status" value="1"/>
</dbReference>
<feature type="binding site" evidence="9">
    <location>
        <position position="206"/>
    </location>
    <ligand>
        <name>alpha-D-glucose 1-phosphate</name>
        <dbReference type="ChEBI" id="CHEBI:58601"/>
    </ligand>
</feature>
<dbReference type="Gene3D" id="3.90.550.10">
    <property type="entry name" value="Spore Coat Polysaccharide Biosynthesis Protein SpsA, Chain A"/>
    <property type="match status" value="1"/>
</dbReference>
<dbReference type="Gene3D" id="2.160.10.10">
    <property type="entry name" value="Hexapeptide repeat proteins"/>
    <property type="match status" value="1"/>
</dbReference>
<dbReference type="OrthoDB" id="9801810at2"/>
<dbReference type="SUPFAM" id="SSF51161">
    <property type="entry name" value="Trimeric LpxA-like enzymes"/>
    <property type="match status" value="1"/>
</dbReference>
<proteinExistence type="inferred from homology"/>
<dbReference type="CDD" id="cd02508">
    <property type="entry name" value="ADP_Glucose_PP"/>
    <property type="match status" value="1"/>
</dbReference>
<dbReference type="EC" id="2.7.7.27" evidence="9"/>
<dbReference type="PANTHER" id="PTHR43523:SF2">
    <property type="entry name" value="GLUCOSE-1-PHOSPHATE ADENYLYLTRANSFERASE"/>
    <property type="match status" value="1"/>
</dbReference>
<evidence type="ECO:0000256" key="9">
    <source>
        <dbReference type="HAMAP-Rule" id="MF_00624"/>
    </source>
</evidence>
<keyword evidence="3 9" id="KW-0808">Transferase</keyword>
<dbReference type="InterPro" id="IPR029044">
    <property type="entry name" value="Nucleotide-diphossugar_trans"/>
</dbReference>
<feature type="site" description="Could play a key role in the communication between the regulatory and the substrate sites" evidence="9">
    <location>
        <position position="68"/>
    </location>
</feature>
<dbReference type="HAMAP" id="MF_00624">
    <property type="entry name" value="GlgC"/>
    <property type="match status" value="1"/>
</dbReference>
<comment type="catalytic activity">
    <reaction evidence="9">
        <text>alpha-D-glucose 1-phosphate + ATP + H(+) = ADP-alpha-D-glucose + diphosphate</text>
        <dbReference type="Rhea" id="RHEA:12120"/>
        <dbReference type="ChEBI" id="CHEBI:15378"/>
        <dbReference type="ChEBI" id="CHEBI:30616"/>
        <dbReference type="ChEBI" id="CHEBI:33019"/>
        <dbReference type="ChEBI" id="CHEBI:57498"/>
        <dbReference type="ChEBI" id="CHEBI:58601"/>
        <dbReference type="EC" id="2.7.7.27"/>
    </reaction>
</comment>
<keyword evidence="4 9" id="KW-0548">Nucleotidyltransferase</keyword>
<evidence type="ECO:0000256" key="8">
    <source>
        <dbReference type="ARBA" id="ARBA00023277"/>
    </source>
</evidence>
<comment type="caution">
    <text evidence="12">The sequence shown here is derived from an EMBL/GenBank/DDBJ whole genome shotgun (WGS) entry which is preliminary data.</text>
</comment>
<keyword evidence="7 9" id="KW-0320">Glycogen biosynthesis</keyword>
<feature type="binding site" evidence="9">
    <location>
        <begin position="188"/>
        <end position="189"/>
    </location>
    <ligand>
        <name>alpha-D-glucose 1-phosphate</name>
        <dbReference type="ChEBI" id="CHEBI:58601"/>
    </ligand>
</feature>
<feature type="site" description="Could play a key role in the communication between the regulatory and the substrate sites" evidence="9">
    <location>
        <position position="107"/>
    </location>
</feature>
<keyword evidence="6 9" id="KW-0067">ATP-binding</keyword>
<dbReference type="UniPathway" id="UPA00164"/>
<dbReference type="NCBIfam" id="NF001947">
    <property type="entry name" value="PRK00725.1"/>
    <property type="match status" value="1"/>
</dbReference>
<feature type="domain" description="Glucose-1-phosphate adenylyltransferase/Bifunctional protein GlmU-like C-terminal hexapeptide" evidence="11">
    <location>
        <begin position="308"/>
        <end position="411"/>
    </location>
</feature>
<sequence length="420" mass="47116">MRDDGPIRQLPKRTIALVLAGGRGSRLKQLTDRRAKPAVYFGGKFRIIDFALSNCINSGIRRIYVLTQYKSHSLLRHLQRGWGYLRAEMHEFVDLLPAQQRVDEAMWYRGTADAVWQNLDIFEAEGPDHVLVLAGDHVYKMDYAAMIEDHVRSGADITVGCVEVPRMEATAFGVMHVNDQWRVTSFLEKPADPPPMPGRPDTALASMGIYVFSMRFLAEQLRRDAADPTSEHDFGKNIVPHLVETGHVRAHRFSESAIPNPSYAEPYWRDVGTIDAYWEANIDLTTVTPALDLYDQDWPIYTYQEQLPPAKFVFEDGARVGKAVNSTVSGGCIVSGSTVRQSVLFSKVRVNSFARLHEAVVLPECDIGRHARLNRVVLDHGVQIPEGLVVGEDPELDAKRFHRTETGIVLITQPMIDALG</sequence>
<dbReference type="EMBL" id="JANX01000072">
    <property type="protein sequence ID" value="KGM34738.1"/>
    <property type="molecule type" value="Genomic_DNA"/>
</dbReference>
<evidence type="ECO:0000313" key="13">
    <source>
        <dbReference type="Proteomes" id="UP000029995"/>
    </source>
</evidence>
<evidence type="ECO:0000256" key="6">
    <source>
        <dbReference type="ARBA" id="ARBA00022840"/>
    </source>
</evidence>
<evidence type="ECO:0000256" key="7">
    <source>
        <dbReference type="ARBA" id="ARBA00023056"/>
    </source>
</evidence>
<gene>
    <name evidence="9 12" type="primary">glgC</name>
    <name evidence="12" type="ORF">P409_08550</name>
</gene>
<evidence type="ECO:0000256" key="5">
    <source>
        <dbReference type="ARBA" id="ARBA00022741"/>
    </source>
</evidence>
<organism evidence="12 13">
    <name type="scientific">Inquilinus limosus MP06</name>
    <dbReference type="NCBI Taxonomy" id="1398085"/>
    <lineage>
        <taxon>Bacteria</taxon>
        <taxon>Pseudomonadati</taxon>
        <taxon>Pseudomonadota</taxon>
        <taxon>Alphaproteobacteria</taxon>
        <taxon>Rhodospirillales</taxon>
        <taxon>Rhodospirillaceae</taxon>
        <taxon>Inquilinus</taxon>
    </lineage>
</organism>
<dbReference type="InterPro" id="IPR005835">
    <property type="entry name" value="NTP_transferase_dom"/>
</dbReference>
<comment type="pathway">
    <text evidence="9">Glycan biosynthesis; glycogen biosynthesis.</text>
</comment>
<dbReference type="Pfam" id="PF00483">
    <property type="entry name" value="NTP_transferase"/>
    <property type="match status" value="1"/>
</dbReference>
<evidence type="ECO:0000256" key="1">
    <source>
        <dbReference type="ARBA" id="ARBA00010443"/>
    </source>
</evidence>
<dbReference type="GO" id="GO:0005978">
    <property type="term" value="P:glycogen biosynthetic process"/>
    <property type="evidence" value="ECO:0007669"/>
    <property type="project" value="UniProtKB-UniRule"/>
</dbReference>
<dbReference type="Proteomes" id="UP000029995">
    <property type="component" value="Unassembled WGS sequence"/>
</dbReference>
<name>A0A0A0DA24_9PROT</name>
<comment type="subunit">
    <text evidence="9">Homotetramer.</text>
</comment>
<dbReference type="InterPro" id="IPR011831">
    <property type="entry name" value="ADP-Glc_PPase"/>
</dbReference>
<dbReference type="PROSITE" id="PS00809">
    <property type="entry name" value="ADP_GLC_PYROPHOSPH_2"/>
    <property type="match status" value="1"/>
</dbReference>
<feature type="binding site" evidence="9">
    <location>
        <position position="108"/>
    </location>
    <ligand>
        <name>alpha-D-glucose 1-phosphate</name>
        <dbReference type="ChEBI" id="CHEBI:58601"/>
    </ligand>
</feature>
<dbReference type="NCBIfam" id="TIGR02091">
    <property type="entry name" value="glgC"/>
    <property type="match status" value="1"/>
</dbReference>
<evidence type="ECO:0000256" key="3">
    <source>
        <dbReference type="ARBA" id="ARBA00022679"/>
    </source>
</evidence>
<dbReference type="InterPro" id="IPR023049">
    <property type="entry name" value="GlgC_bac"/>
</dbReference>
<reference evidence="12 13" key="1">
    <citation type="submission" date="2014-01" db="EMBL/GenBank/DDBJ databases">
        <title>Genome sequence determination for a cystic fibrosis isolate, Inquilinus limosus.</title>
        <authorList>
            <person name="Pino M."/>
            <person name="Di Conza J."/>
            <person name="Gutkind G."/>
        </authorList>
    </citation>
    <scope>NUCLEOTIDE SEQUENCE [LARGE SCALE GENOMIC DNA]</scope>
    <source>
        <strain evidence="12 13">MP06</strain>
    </source>
</reference>
<dbReference type="RefSeq" id="WP_034834311.1">
    <property type="nucleotide sequence ID" value="NZ_JANX01000072.1"/>
</dbReference>
<dbReference type="GO" id="GO:0005524">
    <property type="term" value="F:ATP binding"/>
    <property type="evidence" value="ECO:0007669"/>
    <property type="project" value="UniProtKB-KW"/>
</dbReference>
<dbReference type="InterPro" id="IPR005836">
    <property type="entry name" value="ADP_Glu_pyroP_CS"/>
</dbReference>
<dbReference type="AlphaFoldDB" id="A0A0A0DA24"/>
<dbReference type="PROSITE" id="PS00808">
    <property type="entry name" value="ADP_GLC_PYROPHOSPH_1"/>
    <property type="match status" value="1"/>
</dbReference>
<feature type="binding site" evidence="9">
    <location>
        <position position="173"/>
    </location>
    <ligand>
        <name>alpha-D-glucose 1-phosphate</name>
        <dbReference type="ChEBI" id="CHEBI:58601"/>
    </ligand>
</feature>